<dbReference type="Proteomes" id="UP001321305">
    <property type="component" value="Chromosome"/>
</dbReference>
<dbReference type="PANTHER" id="PTHR34595">
    <property type="entry name" value="BLR5612 PROTEIN"/>
    <property type="match status" value="1"/>
</dbReference>
<dbReference type="InterPro" id="IPR051680">
    <property type="entry name" value="ATP-dep_Glu-Cys_Ligase-2"/>
</dbReference>
<accession>A0ABZ2EG78</accession>
<evidence type="ECO:0000313" key="2">
    <source>
        <dbReference type="EMBL" id="WWC82390.1"/>
    </source>
</evidence>
<proteinExistence type="predicted"/>
<dbReference type="PANTHER" id="PTHR34595:SF7">
    <property type="entry name" value="SLL1039 PROTEIN"/>
    <property type="match status" value="1"/>
</dbReference>
<dbReference type="EMBL" id="CP144143">
    <property type="protein sequence ID" value="WWC82390.1"/>
    <property type="molecule type" value="Genomic_DNA"/>
</dbReference>
<dbReference type="Pfam" id="PF04168">
    <property type="entry name" value="Alpha-E"/>
    <property type="match status" value="1"/>
</dbReference>
<gene>
    <name evidence="2" type="ORF">PIECOFPK_00093</name>
</gene>
<sequence>MARYMERTNGLLRVLRTNYVASQDEIKQYNWRSVLQTYGYLSPSEMETIQYNSRAVLEYVMLGKENEASLINSITRSRENARAVQDHITKEMWHNLNAYYLLIREPSIRQTIQSGDPITALDALIRHSLLLYGTIDITMSRGEAYSFLNVGRFVERAIIITDVSDIKLKEVNYRLDDELTLPSLRYLLYSLSGYEVYLKTSRGIMTPDTIMKQVLYDESFVHSILYCMSHISRYFKRLEGQSIPESFAHLDFLIGKAYNNLKYSTCDLKGGVSIGALLNQTRSDLYNIAIAFNKHYFGYN</sequence>
<keyword evidence="3" id="KW-1185">Reference proteome</keyword>
<dbReference type="InterPro" id="IPR007296">
    <property type="entry name" value="DUF403"/>
</dbReference>
<feature type="domain" description="DUF403" evidence="1">
    <location>
        <begin position="1"/>
        <end position="297"/>
    </location>
</feature>
<evidence type="ECO:0000313" key="3">
    <source>
        <dbReference type="Proteomes" id="UP001321305"/>
    </source>
</evidence>
<organism evidence="2 3">
    <name type="scientific">Mycovorax composti</name>
    <dbReference type="NCBI Taxonomy" id="2962693"/>
    <lineage>
        <taxon>Bacteria</taxon>
        <taxon>Pseudomonadati</taxon>
        <taxon>Bacteroidota</taxon>
        <taxon>Chitinophagia</taxon>
        <taxon>Chitinophagales</taxon>
        <taxon>Chitinophagaceae</taxon>
        <taxon>Mycovorax</taxon>
    </lineage>
</organism>
<evidence type="ECO:0000259" key="1">
    <source>
        <dbReference type="Pfam" id="PF04168"/>
    </source>
</evidence>
<name>A0ABZ2EG78_9BACT</name>
<reference evidence="3" key="1">
    <citation type="submission" date="2024-01" db="EMBL/GenBank/DDBJ databases">
        <title>Mycovorax composti gen. nov. sp. nov., a member of the family Chitinophagaceae isolated from button mushroom compost.</title>
        <authorList>
            <person name="Thai M."/>
            <person name="Bell T.L."/>
            <person name="Kertesz M.A."/>
        </authorList>
    </citation>
    <scope>NUCLEOTIDE SEQUENCE [LARGE SCALE GENOMIC DNA]</scope>
    <source>
        <strain evidence="3">C216</strain>
    </source>
</reference>
<protein>
    <recommendedName>
        <fullName evidence="1">DUF403 domain-containing protein</fullName>
    </recommendedName>
</protein>